<evidence type="ECO:0000256" key="1">
    <source>
        <dbReference type="SAM" id="MobiDB-lite"/>
    </source>
</evidence>
<feature type="compositionally biased region" description="Basic and acidic residues" evidence="1">
    <location>
        <begin position="1"/>
        <end position="18"/>
    </location>
</feature>
<dbReference type="Proteomes" id="UP001627154">
    <property type="component" value="Unassembled WGS sequence"/>
</dbReference>
<dbReference type="EMBL" id="JBJJXI010000136">
    <property type="protein sequence ID" value="KAL3387840.1"/>
    <property type="molecule type" value="Genomic_DNA"/>
</dbReference>
<protein>
    <submittedName>
        <fullName evidence="2">Uncharacterized protein</fullName>
    </submittedName>
</protein>
<evidence type="ECO:0000313" key="3">
    <source>
        <dbReference type="Proteomes" id="UP001627154"/>
    </source>
</evidence>
<accession>A0ABD2W5L5</accession>
<comment type="caution">
    <text evidence="2">The sequence shown here is derived from an EMBL/GenBank/DDBJ whole genome shotgun (WGS) entry which is preliminary data.</text>
</comment>
<organism evidence="2 3">
    <name type="scientific">Trichogramma kaykai</name>
    <dbReference type="NCBI Taxonomy" id="54128"/>
    <lineage>
        <taxon>Eukaryota</taxon>
        <taxon>Metazoa</taxon>
        <taxon>Ecdysozoa</taxon>
        <taxon>Arthropoda</taxon>
        <taxon>Hexapoda</taxon>
        <taxon>Insecta</taxon>
        <taxon>Pterygota</taxon>
        <taxon>Neoptera</taxon>
        <taxon>Endopterygota</taxon>
        <taxon>Hymenoptera</taxon>
        <taxon>Apocrita</taxon>
        <taxon>Proctotrupomorpha</taxon>
        <taxon>Chalcidoidea</taxon>
        <taxon>Trichogrammatidae</taxon>
        <taxon>Trichogramma</taxon>
    </lineage>
</organism>
<feature type="region of interest" description="Disordered" evidence="1">
    <location>
        <begin position="1"/>
        <end position="20"/>
    </location>
</feature>
<sequence>MARISKREDKRQQIEKQSRTYMHNDFGAQSHSAARRVYVSKTRLVEHSRSAGIFTSTNQHGHNISASRSAAARMRMSEQKNTVNNNAPERIAEYYCIIVGTGLLHCKIF</sequence>
<gene>
    <name evidence="2" type="ORF">TKK_016933</name>
</gene>
<dbReference type="AlphaFoldDB" id="A0ABD2W5L5"/>
<evidence type="ECO:0000313" key="2">
    <source>
        <dbReference type="EMBL" id="KAL3387840.1"/>
    </source>
</evidence>
<reference evidence="2 3" key="1">
    <citation type="journal article" date="2024" name="bioRxiv">
        <title>A reference genome for Trichogramma kaykai: A tiny desert-dwelling parasitoid wasp with competing sex-ratio distorters.</title>
        <authorList>
            <person name="Culotta J."/>
            <person name="Lindsey A.R."/>
        </authorList>
    </citation>
    <scope>NUCLEOTIDE SEQUENCE [LARGE SCALE GENOMIC DNA]</scope>
    <source>
        <strain evidence="2 3">KSX58</strain>
    </source>
</reference>
<name>A0ABD2W5L5_9HYME</name>
<keyword evidence="3" id="KW-1185">Reference proteome</keyword>
<proteinExistence type="predicted"/>